<dbReference type="AlphaFoldDB" id="A6KMX5"/>
<protein>
    <submittedName>
        <fullName evidence="1">RCG41194</fullName>
    </submittedName>
</protein>
<dbReference type="Proteomes" id="UP000234681">
    <property type="component" value="Chromosome 18"/>
</dbReference>
<accession>A6KMX5</accession>
<evidence type="ECO:0000313" key="1">
    <source>
        <dbReference type="EMBL" id="EDL84687.1"/>
    </source>
</evidence>
<dbReference type="EMBL" id="CH474069">
    <property type="protein sequence ID" value="EDL84687.1"/>
    <property type="molecule type" value="Genomic_DNA"/>
</dbReference>
<name>A6KMX5_RAT</name>
<gene>
    <name evidence="1" type="ORF">rCG_41194</name>
</gene>
<organism evidence="1 2">
    <name type="scientific">Rattus norvegicus</name>
    <name type="common">Rat</name>
    <dbReference type="NCBI Taxonomy" id="10116"/>
    <lineage>
        <taxon>Eukaryota</taxon>
        <taxon>Metazoa</taxon>
        <taxon>Chordata</taxon>
        <taxon>Craniata</taxon>
        <taxon>Vertebrata</taxon>
        <taxon>Euteleostomi</taxon>
        <taxon>Mammalia</taxon>
        <taxon>Eutheria</taxon>
        <taxon>Euarchontoglires</taxon>
        <taxon>Glires</taxon>
        <taxon>Rodentia</taxon>
        <taxon>Myomorpha</taxon>
        <taxon>Muroidea</taxon>
        <taxon>Muridae</taxon>
        <taxon>Murinae</taxon>
        <taxon>Rattus</taxon>
    </lineage>
</organism>
<evidence type="ECO:0000313" key="2">
    <source>
        <dbReference type="Proteomes" id="UP000234681"/>
    </source>
</evidence>
<proteinExistence type="predicted"/>
<reference evidence="1 2" key="1">
    <citation type="submission" date="2005-09" db="EMBL/GenBank/DDBJ databases">
        <authorList>
            <person name="Mural R.J."/>
            <person name="Li P.W."/>
            <person name="Adams M.D."/>
            <person name="Amanatides P.G."/>
            <person name="Baden-Tillson H."/>
            <person name="Barnstead M."/>
            <person name="Chin S.H."/>
            <person name="Dew I."/>
            <person name="Evans C.A."/>
            <person name="Ferriera S."/>
            <person name="Flanigan M."/>
            <person name="Fosler C."/>
            <person name="Glodek A."/>
            <person name="Gu Z."/>
            <person name="Holt R.A."/>
            <person name="Jennings D."/>
            <person name="Kraft C.L."/>
            <person name="Lu F."/>
            <person name="Nguyen T."/>
            <person name="Nusskern D.R."/>
            <person name="Pfannkoch C.M."/>
            <person name="Sitter C."/>
            <person name="Sutton G.G."/>
            <person name="Venter J.C."/>
            <person name="Wang Z."/>
            <person name="Woodage T."/>
            <person name="Zheng X.H."/>
            <person name="Zhong F."/>
        </authorList>
    </citation>
    <scope>NUCLEOTIDE SEQUENCE [LARGE SCALE GENOMIC DNA]</scope>
    <source>
        <strain>BN</strain>
        <strain evidence="2">Sprague-Dawley</strain>
    </source>
</reference>
<sequence length="18" mass="1940">MGHPMAAPLTFSVGFCHH</sequence>